<organism evidence="1 2">
    <name type="scientific">Salix koriyanagi</name>
    <dbReference type="NCBI Taxonomy" id="2511006"/>
    <lineage>
        <taxon>Eukaryota</taxon>
        <taxon>Viridiplantae</taxon>
        <taxon>Streptophyta</taxon>
        <taxon>Embryophyta</taxon>
        <taxon>Tracheophyta</taxon>
        <taxon>Spermatophyta</taxon>
        <taxon>Magnoliopsida</taxon>
        <taxon>eudicotyledons</taxon>
        <taxon>Gunneridae</taxon>
        <taxon>Pentapetalae</taxon>
        <taxon>rosids</taxon>
        <taxon>fabids</taxon>
        <taxon>Malpighiales</taxon>
        <taxon>Salicaceae</taxon>
        <taxon>Saliceae</taxon>
        <taxon>Salix</taxon>
    </lineage>
</organism>
<evidence type="ECO:0000313" key="2">
    <source>
        <dbReference type="Proteomes" id="UP001151752"/>
    </source>
</evidence>
<reference evidence="1" key="2">
    <citation type="journal article" date="2023" name="Int. J. Mol. Sci.">
        <title>De Novo Assembly and Annotation of 11 Diverse Shrub Willow (Salix) Genomes Reveals Novel Gene Organization in Sex-Linked Regions.</title>
        <authorList>
            <person name="Hyden B."/>
            <person name="Feng K."/>
            <person name="Yates T.B."/>
            <person name="Jawdy S."/>
            <person name="Cereghino C."/>
            <person name="Smart L.B."/>
            <person name="Muchero W."/>
        </authorList>
    </citation>
    <scope>NUCLEOTIDE SEQUENCE</scope>
    <source>
        <tissue evidence="1">Shoot tip</tissue>
    </source>
</reference>
<gene>
    <name evidence="1" type="ORF">OIU74_017446</name>
</gene>
<accession>A0A9Q0WR41</accession>
<dbReference type="EMBL" id="JAPFFM010000002">
    <property type="protein sequence ID" value="KAJ6771006.1"/>
    <property type="molecule type" value="Genomic_DNA"/>
</dbReference>
<reference evidence="1" key="1">
    <citation type="submission" date="2022-11" db="EMBL/GenBank/DDBJ databases">
        <authorList>
            <person name="Hyden B.L."/>
            <person name="Feng K."/>
            <person name="Yates T."/>
            <person name="Jawdy S."/>
            <person name="Smart L.B."/>
            <person name="Muchero W."/>
        </authorList>
    </citation>
    <scope>NUCLEOTIDE SEQUENCE</scope>
    <source>
        <tissue evidence="1">Shoot tip</tissue>
    </source>
</reference>
<dbReference type="AlphaFoldDB" id="A0A9Q0WR41"/>
<comment type="caution">
    <text evidence="1">The sequence shown here is derived from an EMBL/GenBank/DDBJ whole genome shotgun (WGS) entry which is preliminary data.</text>
</comment>
<keyword evidence="2" id="KW-1185">Reference proteome</keyword>
<evidence type="ECO:0000313" key="1">
    <source>
        <dbReference type="EMBL" id="KAJ6771006.1"/>
    </source>
</evidence>
<sequence>METPIFHSYNNVKIGL</sequence>
<dbReference type="Proteomes" id="UP001151752">
    <property type="component" value="Chromosome 10"/>
</dbReference>
<name>A0A9Q0WR41_9ROSI</name>
<proteinExistence type="predicted"/>
<protein>
    <submittedName>
        <fullName evidence="1">Uncharacterized protein</fullName>
    </submittedName>
</protein>